<name>A0A9C6SN22_BOMTE</name>
<protein>
    <submittedName>
        <fullName evidence="4">Uncharacterized protein LOC110119632</fullName>
    </submittedName>
</protein>
<accession>A0A9C6SN22</accession>
<dbReference type="Gene3D" id="3.40.50.720">
    <property type="entry name" value="NAD(P)-binding Rossmann-like Domain"/>
    <property type="match status" value="1"/>
</dbReference>
<dbReference type="AlphaFoldDB" id="A0A9C6SN22"/>
<comment type="similarity">
    <text evidence="1">Belongs to the short-chain dehydrogenases/reductases (SDR) family.</text>
</comment>
<dbReference type="PANTHER" id="PTHR44229:SF8">
    <property type="entry name" value="ALCOHOL DEHYDROGENASE-RELATED"/>
    <property type="match status" value="1"/>
</dbReference>
<dbReference type="Pfam" id="PF00106">
    <property type="entry name" value="adh_short"/>
    <property type="match status" value="1"/>
</dbReference>
<organism evidence="3 4">
    <name type="scientific">Bombus terrestris</name>
    <name type="common">Buff-tailed bumblebee</name>
    <name type="synonym">Apis terrestris</name>
    <dbReference type="NCBI Taxonomy" id="30195"/>
    <lineage>
        <taxon>Eukaryota</taxon>
        <taxon>Metazoa</taxon>
        <taxon>Ecdysozoa</taxon>
        <taxon>Arthropoda</taxon>
        <taxon>Hexapoda</taxon>
        <taxon>Insecta</taxon>
        <taxon>Pterygota</taxon>
        <taxon>Neoptera</taxon>
        <taxon>Endopterygota</taxon>
        <taxon>Hymenoptera</taxon>
        <taxon>Apocrita</taxon>
        <taxon>Aculeata</taxon>
        <taxon>Apoidea</taxon>
        <taxon>Anthophila</taxon>
        <taxon>Apidae</taxon>
        <taxon>Bombus</taxon>
        <taxon>Bombus</taxon>
    </lineage>
</organism>
<proteinExistence type="inferred from homology"/>
<dbReference type="GO" id="GO:0005737">
    <property type="term" value="C:cytoplasm"/>
    <property type="evidence" value="ECO:0007669"/>
    <property type="project" value="TreeGrafter"/>
</dbReference>
<dbReference type="PANTHER" id="PTHR44229">
    <property type="entry name" value="15-HYDROXYPROSTAGLANDIN DEHYDROGENASE [NAD(+)]"/>
    <property type="match status" value="1"/>
</dbReference>
<sequence>MNYGERFNIILNMQSRCITSLFINLLDKSPRSFWKIERCQFRATPLAYRKKNRKDKGDDGPKIIKPICEKLPKPILQPSCKNAIVIGGSEGFGFAAADHLLCKGARIVVVADDDPTEGKIAVKKLCDSYGKNRALFVHYDIKSDCHVQAGLTNALCKLEVIHILFNNLDKEKRFNNKNLQNATTKTIQIGLELLGKDQAGFNGIIINCASIFGFMGWPQDPFPVYCKNEPVIEVTRDFAKNYKGKEKDVRVVALCPTTKCFSNIGLPDFPEPIPNKIMNEMPICIPHSKYHIGTALSYILAWAKNGSAWLVEPAISVHQIPRLIHFPEKEGGQVDPKVYEAQACPVKIEPPCVEPKVCVPRKKQMCAKKKSKDDDKK</sequence>
<dbReference type="OrthoDB" id="37659at2759"/>
<evidence type="ECO:0000256" key="1">
    <source>
        <dbReference type="ARBA" id="ARBA00006484"/>
    </source>
</evidence>
<dbReference type="SUPFAM" id="SSF51735">
    <property type="entry name" value="NAD(P)-binding Rossmann-fold domains"/>
    <property type="match status" value="1"/>
</dbReference>
<dbReference type="InterPro" id="IPR036291">
    <property type="entry name" value="NAD(P)-bd_dom_sf"/>
</dbReference>
<reference evidence="4" key="1">
    <citation type="submission" date="2025-08" db="UniProtKB">
        <authorList>
            <consortium name="RefSeq"/>
        </authorList>
    </citation>
    <scope>IDENTIFICATION</scope>
</reference>
<keyword evidence="3" id="KW-1185">Reference proteome</keyword>
<evidence type="ECO:0000256" key="2">
    <source>
        <dbReference type="ARBA" id="ARBA00023002"/>
    </source>
</evidence>
<dbReference type="KEGG" id="bter:110119632"/>
<dbReference type="InterPro" id="IPR002347">
    <property type="entry name" value="SDR_fam"/>
</dbReference>
<dbReference type="GO" id="GO:0016616">
    <property type="term" value="F:oxidoreductase activity, acting on the CH-OH group of donors, NAD or NADP as acceptor"/>
    <property type="evidence" value="ECO:0007669"/>
    <property type="project" value="TreeGrafter"/>
</dbReference>
<keyword evidence="2" id="KW-0560">Oxidoreductase</keyword>
<dbReference type="GeneID" id="110119632"/>
<dbReference type="RefSeq" id="XP_048265237.1">
    <property type="nucleotide sequence ID" value="XM_048409280.1"/>
</dbReference>
<evidence type="ECO:0000313" key="4">
    <source>
        <dbReference type="RefSeq" id="XP_048265237.1"/>
    </source>
</evidence>
<dbReference type="Proteomes" id="UP000835206">
    <property type="component" value="Chromosome 10"/>
</dbReference>
<evidence type="ECO:0000313" key="3">
    <source>
        <dbReference type="Proteomes" id="UP000835206"/>
    </source>
</evidence>
<gene>
    <name evidence="4" type="primary">LOC110119632</name>
</gene>